<name>A0A7Z0QEA2_9BRAD</name>
<dbReference type="AlphaFoldDB" id="A0A7Z0QEA2"/>
<reference evidence="2 3" key="3">
    <citation type="journal article" date="2022" name="Int. J. Syst. Evol. Microbiol.">
        <title>Strains of Bradyrhizobium barranii sp. nov. associated with legumes native to Canada are symbionts of soybeans and belong to different subspecies (subsp. barranii subsp. nov. and subsp. apii subsp. nov.) and symbiovars (sv. glycinearum and sv. septentrionale).</title>
        <authorList>
            <person name="Bromfield E.S.P."/>
            <person name="Cloutier S."/>
            <person name="Wasai-Hara S."/>
            <person name="Minamisawa K."/>
        </authorList>
    </citation>
    <scope>NUCLEOTIDE SEQUENCE [LARGE SCALE GENOMIC DNA]</scope>
    <source>
        <strain evidence="2 3">323S2</strain>
    </source>
</reference>
<reference evidence="2 3" key="1">
    <citation type="journal article" date="2017" name="Syst. Appl. Microbiol.">
        <title>Soybeans inoculated with root zone soils of Canadian native legumes harbour diverse and novel Bradyrhizobium spp. that possess agricultural potential.</title>
        <authorList>
            <person name="Bromfield E.S.P."/>
            <person name="Cloutier S."/>
            <person name="Tambong J.T."/>
            <person name="Tran Thi T.V."/>
        </authorList>
    </citation>
    <scope>NUCLEOTIDE SEQUENCE [LARGE SCALE GENOMIC DNA]</scope>
    <source>
        <strain evidence="2 3">323S2</strain>
    </source>
</reference>
<evidence type="ECO:0000313" key="3">
    <source>
        <dbReference type="Proteomes" id="UP000564836"/>
    </source>
</evidence>
<gene>
    <name evidence="2" type="ORF">G6321_00042545</name>
    <name evidence="1" type="ORF">G6321_25815</name>
</gene>
<proteinExistence type="predicted"/>
<reference evidence="1" key="2">
    <citation type="submission" date="2020-06" db="EMBL/GenBank/DDBJ databases">
        <title>Whole Genome Sequence of Bradyrhizobium sp. Strain 323S2.</title>
        <authorList>
            <person name="Bromfield E.S.P."/>
        </authorList>
    </citation>
    <scope>NUCLEOTIDE SEQUENCE [LARGE SCALE GENOMIC DNA]</scope>
    <source>
        <strain evidence="1">323S2</strain>
    </source>
</reference>
<evidence type="ECO:0000313" key="1">
    <source>
        <dbReference type="EMBL" id="NYY91677.1"/>
    </source>
</evidence>
<evidence type="ECO:0000313" key="2">
    <source>
        <dbReference type="EMBL" id="UGX92327.1"/>
    </source>
</evidence>
<dbReference type="RefSeq" id="WP_166349472.1">
    <property type="nucleotide sequence ID" value="NZ_CP088280.1"/>
</dbReference>
<dbReference type="EMBL" id="CP088280">
    <property type="protein sequence ID" value="UGX92327.1"/>
    <property type="molecule type" value="Genomic_DNA"/>
</dbReference>
<organism evidence="1">
    <name type="scientific">Bradyrhizobium barranii subsp. barranii</name>
    <dbReference type="NCBI Taxonomy" id="2823807"/>
    <lineage>
        <taxon>Bacteria</taxon>
        <taxon>Pseudomonadati</taxon>
        <taxon>Pseudomonadota</taxon>
        <taxon>Alphaproteobacteria</taxon>
        <taxon>Hyphomicrobiales</taxon>
        <taxon>Nitrobacteraceae</taxon>
        <taxon>Bradyrhizobium</taxon>
        <taxon>Bradyrhizobium barranii</taxon>
    </lineage>
</organism>
<accession>A0A7Z0QEA2</accession>
<dbReference type="Proteomes" id="UP000564836">
    <property type="component" value="Chromosome"/>
</dbReference>
<dbReference type="EMBL" id="JACBFH010000001">
    <property type="protein sequence ID" value="NYY91677.1"/>
    <property type="molecule type" value="Genomic_DNA"/>
</dbReference>
<protein>
    <submittedName>
        <fullName evidence="1">Uncharacterized protein</fullName>
    </submittedName>
</protein>
<sequence>MRRANKAVPLARRNPDVYAKQLEIAGPEAWPEFLRAAWQIVAIELRKPDLATRVVIDAVRPANVCARAITARFHATTSGQARDMVLRAAKRISARIKRIPAAARHALDEVARCELDGDANSETIAGFLTACSEVVARFPDAQLAQEIQDELSGWPNAAAAATIDERSERPRIHLVHEFDSMPPFERREVEERLTILLKDSPSGPLALEAFTAIANALKARPHAATRRSIVGLHVTYVSGVAEIWRHSGLEPGRSYLLDKPQHKGRFHRFLELVLRDHLDLDPRRKTVPEDRSEWLIRDEDLKAALTAIRKK</sequence>